<dbReference type="EMBL" id="CABP01000039">
    <property type="protein sequence ID" value="CBI04018.1"/>
    <property type="molecule type" value="Genomic_DNA"/>
</dbReference>
<comment type="caution">
    <text evidence="4">The sequence shown here is derived from an EMBL/GenBank/DDBJ whole genome shotgun (WGS) entry which is preliminary data.</text>
</comment>
<dbReference type="Pfam" id="PF04352">
    <property type="entry name" value="ProQ"/>
    <property type="match status" value="1"/>
</dbReference>
<proteinExistence type="predicted"/>
<evidence type="ECO:0000313" key="4">
    <source>
        <dbReference type="EMBL" id="CBI04018.1"/>
    </source>
</evidence>
<reference evidence="4" key="1">
    <citation type="submission" date="2009-10" db="EMBL/GenBank/DDBJ databases">
        <title>Diversity of trophic interactions inside an arsenic-rich microbial ecosystem.</title>
        <authorList>
            <person name="Bertin P.N."/>
            <person name="Heinrich-Salmeron A."/>
            <person name="Pelletier E."/>
            <person name="Goulhen-Chollet F."/>
            <person name="Arsene-Ploetze F."/>
            <person name="Gallien S."/>
            <person name="Calteau A."/>
            <person name="Vallenet D."/>
            <person name="Casiot C."/>
            <person name="Chane-Woon-Ming B."/>
            <person name="Giloteaux L."/>
            <person name="Barakat M."/>
            <person name="Bonnefoy V."/>
            <person name="Bruneel O."/>
            <person name="Chandler M."/>
            <person name="Cleiss J."/>
            <person name="Duran R."/>
            <person name="Elbaz-Poulichet F."/>
            <person name="Fonknechten N."/>
            <person name="Lauga B."/>
            <person name="Mornico D."/>
            <person name="Ortet P."/>
            <person name="Schaeffer C."/>
            <person name="Siguier P."/>
            <person name="Alexander Thil Smith A."/>
            <person name="Van Dorsselaer A."/>
            <person name="Weissenbach J."/>
            <person name="Medigue C."/>
            <person name="Le Paslier D."/>
        </authorList>
    </citation>
    <scope>NUCLEOTIDE SEQUENCE</scope>
</reference>
<feature type="compositionally biased region" description="Basic residues" evidence="2">
    <location>
        <begin position="163"/>
        <end position="175"/>
    </location>
</feature>
<feature type="region of interest" description="Disordered" evidence="2">
    <location>
        <begin position="139"/>
        <end position="201"/>
    </location>
</feature>
<dbReference type="InterPro" id="IPR036442">
    <property type="entry name" value="ProQ/FinO_sf"/>
</dbReference>
<dbReference type="GO" id="GO:0003723">
    <property type="term" value="F:RNA binding"/>
    <property type="evidence" value="ECO:0007669"/>
    <property type="project" value="UniProtKB-KW"/>
</dbReference>
<feature type="compositionally biased region" description="Basic and acidic residues" evidence="2">
    <location>
        <begin position="139"/>
        <end position="162"/>
    </location>
</feature>
<feature type="domain" description="ProQ/FinO" evidence="3">
    <location>
        <begin position="27"/>
        <end position="141"/>
    </location>
</feature>
<evidence type="ECO:0000259" key="3">
    <source>
        <dbReference type="Pfam" id="PF04352"/>
    </source>
</evidence>
<gene>
    <name evidence="4" type="ORF">CARN5_2560</name>
</gene>
<dbReference type="AlphaFoldDB" id="E6Q9Z2"/>
<dbReference type="Gene3D" id="1.10.1710.10">
    <property type="entry name" value="ProQ/FinO domain"/>
    <property type="match status" value="1"/>
</dbReference>
<evidence type="ECO:0000256" key="1">
    <source>
        <dbReference type="ARBA" id="ARBA00022884"/>
    </source>
</evidence>
<dbReference type="SUPFAM" id="SSF48657">
    <property type="entry name" value="FinO-like"/>
    <property type="match status" value="1"/>
</dbReference>
<protein>
    <recommendedName>
        <fullName evidence="3">ProQ/FinO domain-containing protein</fullName>
    </recommendedName>
</protein>
<evidence type="ECO:0000256" key="2">
    <source>
        <dbReference type="SAM" id="MobiDB-lite"/>
    </source>
</evidence>
<name>E6Q9Z2_9ZZZZ</name>
<dbReference type="InterPro" id="IPR016103">
    <property type="entry name" value="ProQ/FinO"/>
</dbReference>
<organism evidence="4">
    <name type="scientific">mine drainage metagenome</name>
    <dbReference type="NCBI Taxonomy" id="410659"/>
    <lineage>
        <taxon>unclassified sequences</taxon>
        <taxon>metagenomes</taxon>
        <taxon>ecological metagenomes</taxon>
    </lineage>
</organism>
<sequence length="201" mass="23204">MTDAIAEIPGIVNFTDTAEPPHSEKKAFRRLIKTEVMLFPVFTQGEILPLKYKIRDDMREVLCRTHGKDKKAVINAVIDKLLKDYCSQVKRPDYALAAVMKQQRYDLHGKAVKKISQKDMTAFVAALRYHERLQREALQRKEEKERKRLAHEQRLQEREQAKRAKRTAKRKRQRAAKVAQAVTITPTVGNGDGLKHHEVAP</sequence>
<keyword evidence="1" id="KW-0694">RNA-binding</keyword>
<accession>E6Q9Z2</accession>